<dbReference type="InterPro" id="IPR058548">
    <property type="entry name" value="MlaB-like_STAS"/>
</dbReference>
<evidence type="ECO:0000313" key="2">
    <source>
        <dbReference type="EMBL" id="SFN56639.1"/>
    </source>
</evidence>
<dbReference type="EMBL" id="FOVF01000031">
    <property type="protein sequence ID" value="SFN56639.1"/>
    <property type="molecule type" value="Genomic_DNA"/>
</dbReference>
<name>A0A1I5A315_9GAMM</name>
<dbReference type="CDD" id="cd07043">
    <property type="entry name" value="STAS_anti-anti-sigma_factors"/>
    <property type="match status" value="1"/>
</dbReference>
<gene>
    <name evidence="2" type="ORF">SAMN05216289_13138</name>
</gene>
<proteinExistence type="predicted"/>
<evidence type="ECO:0000259" key="1">
    <source>
        <dbReference type="Pfam" id="PF13466"/>
    </source>
</evidence>
<dbReference type="OrthoDB" id="5297990at2"/>
<protein>
    <submittedName>
        <fullName evidence="2">Phospholipid transport system transporter-binding protein</fullName>
    </submittedName>
</protein>
<dbReference type="Pfam" id="PF13466">
    <property type="entry name" value="STAS_2"/>
    <property type="match status" value="1"/>
</dbReference>
<accession>A0A1I5A315</accession>
<organism evidence="2 3">
    <name type="scientific">Dokdonella immobilis</name>
    <dbReference type="NCBI Taxonomy" id="578942"/>
    <lineage>
        <taxon>Bacteria</taxon>
        <taxon>Pseudomonadati</taxon>
        <taxon>Pseudomonadota</taxon>
        <taxon>Gammaproteobacteria</taxon>
        <taxon>Lysobacterales</taxon>
        <taxon>Rhodanobacteraceae</taxon>
        <taxon>Dokdonella</taxon>
    </lineage>
</organism>
<dbReference type="RefSeq" id="WP_092410012.1">
    <property type="nucleotide sequence ID" value="NZ_FOVF01000031.1"/>
</dbReference>
<dbReference type="AlphaFoldDB" id="A0A1I5A315"/>
<sequence>MSERFTLEHRSDTQARVCGRIDVDNAARALAAGEPLSVARGRLEIDLKDLQSADSVTLAVLLAWSARARRSGGELVYRDVSPRLRSIAHLSDAEGLLGIESRDN</sequence>
<dbReference type="InterPro" id="IPR036513">
    <property type="entry name" value="STAS_dom_sf"/>
</dbReference>
<dbReference type="STRING" id="578942.SAMN05216289_13138"/>
<dbReference type="Gene3D" id="3.30.750.24">
    <property type="entry name" value="STAS domain"/>
    <property type="match status" value="1"/>
</dbReference>
<dbReference type="Proteomes" id="UP000198575">
    <property type="component" value="Unassembled WGS sequence"/>
</dbReference>
<dbReference type="SUPFAM" id="SSF52091">
    <property type="entry name" value="SpoIIaa-like"/>
    <property type="match status" value="1"/>
</dbReference>
<evidence type="ECO:0000313" key="3">
    <source>
        <dbReference type="Proteomes" id="UP000198575"/>
    </source>
</evidence>
<reference evidence="2 3" key="1">
    <citation type="submission" date="2016-10" db="EMBL/GenBank/DDBJ databases">
        <authorList>
            <person name="de Groot N.N."/>
        </authorList>
    </citation>
    <scope>NUCLEOTIDE SEQUENCE [LARGE SCALE GENOMIC DNA]</scope>
    <source>
        <strain evidence="2 3">CGMCC 1.7659</strain>
    </source>
</reference>
<feature type="domain" description="MlaB-like STAS" evidence="1">
    <location>
        <begin position="18"/>
        <end position="92"/>
    </location>
</feature>
<keyword evidence="3" id="KW-1185">Reference proteome</keyword>